<dbReference type="Proteomes" id="UP000193144">
    <property type="component" value="Unassembled WGS sequence"/>
</dbReference>
<dbReference type="AlphaFoldDB" id="A0A1Y1ZGP9"/>
<name>A0A1Y1ZGP9_9PLEO</name>
<dbReference type="EMBL" id="MCFA01000086">
    <property type="protein sequence ID" value="ORY09432.1"/>
    <property type="molecule type" value="Genomic_DNA"/>
</dbReference>
<accession>A0A1Y1ZGP9</accession>
<feature type="region of interest" description="Disordered" evidence="1">
    <location>
        <begin position="19"/>
        <end position="43"/>
    </location>
</feature>
<organism evidence="2 3">
    <name type="scientific">Clohesyomyces aquaticus</name>
    <dbReference type="NCBI Taxonomy" id="1231657"/>
    <lineage>
        <taxon>Eukaryota</taxon>
        <taxon>Fungi</taxon>
        <taxon>Dikarya</taxon>
        <taxon>Ascomycota</taxon>
        <taxon>Pezizomycotina</taxon>
        <taxon>Dothideomycetes</taxon>
        <taxon>Pleosporomycetidae</taxon>
        <taxon>Pleosporales</taxon>
        <taxon>Lindgomycetaceae</taxon>
        <taxon>Clohesyomyces</taxon>
    </lineage>
</organism>
<comment type="caution">
    <text evidence="2">The sequence shown here is derived from an EMBL/GenBank/DDBJ whole genome shotgun (WGS) entry which is preliminary data.</text>
</comment>
<protein>
    <submittedName>
        <fullName evidence="2">Uncharacterized protein</fullName>
    </submittedName>
</protein>
<evidence type="ECO:0000256" key="1">
    <source>
        <dbReference type="SAM" id="MobiDB-lite"/>
    </source>
</evidence>
<evidence type="ECO:0000313" key="3">
    <source>
        <dbReference type="Proteomes" id="UP000193144"/>
    </source>
</evidence>
<gene>
    <name evidence="2" type="ORF">BCR34DRAFT_371248</name>
</gene>
<reference evidence="2 3" key="1">
    <citation type="submission" date="2016-07" db="EMBL/GenBank/DDBJ databases">
        <title>Pervasive Adenine N6-methylation of Active Genes in Fungi.</title>
        <authorList>
            <consortium name="DOE Joint Genome Institute"/>
            <person name="Mondo S.J."/>
            <person name="Dannebaum R.O."/>
            <person name="Kuo R.C."/>
            <person name="Labutti K."/>
            <person name="Haridas S."/>
            <person name="Kuo A."/>
            <person name="Salamov A."/>
            <person name="Ahrendt S.R."/>
            <person name="Lipzen A."/>
            <person name="Sullivan W."/>
            <person name="Andreopoulos W.B."/>
            <person name="Clum A."/>
            <person name="Lindquist E."/>
            <person name="Daum C."/>
            <person name="Ramamoorthy G.K."/>
            <person name="Gryganskyi A."/>
            <person name="Culley D."/>
            <person name="Magnuson J.K."/>
            <person name="James T.Y."/>
            <person name="O'Malley M.A."/>
            <person name="Stajich J.E."/>
            <person name="Spatafora J.W."/>
            <person name="Visel A."/>
            <person name="Grigoriev I.V."/>
        </authorList>
    </citation>
    <scope>NUCLEOTIDE SEQUENCE [LARGE SCALE GENOMIC DNA]</scope>
    <source>
        <strain evidence="2 3">CBS 115471</strain>
    </source>
</reference>
<proteinExistence type="predicted"/>
<evidence type="ECO:0000313" key="2">
    <source>
        <dbReference type="EMBL" id="ORY09432.1"/>
    </source>
</evidence>
<keyword evidence="3" id="KW-1185">Reference proteome</keyword>
<sequence length="156" mass="16996">MPFCPLVICIICMTTHENGRGRGRRQGTDAKGGRRAVSASHPAFQPPPAILHAELVFRSVSDFVLCSAFPPQRISGGCEPHVCEMAPAKSPIHSPGELRRPIIALSTQRQLCFVHRAFIQLSNGLRSRVHALATSFSFPKSLNLTLHFSSTSLLAL</sequence>